<proteinExistence type="inferred from homology"/>
<dbReference type="PRINTS" id="PR00133">
    <property type="entry name" value="GLHYDRLASE3"/>
</dbReference>
<evidence type="ECO:0000256" key="6">
    <source>
        <dbReference type="ARBA" id="ARBA00023180"/>
    </source>
</evidence>
<evidence type="ECO:0000256" key="5">
    <source>
        <dbReference type="ARBA" id="ARBA00022801"/>
    </source>
</evidence>
<dbReference type="PROSITE" id="PS51820">
    <property type="entry name" value="PA14"/>
    <property type="match status" value="1"/>
</dbReference>
<comment type="similarity">
    <text evidence="3">Belongs to the glycosyl hydrolase 3 family.</text>
</comment>
<evidence type="ECO:0000256" key="4">
    <source>
        <dbReference type="ARBA" id="ARBA00012744"/>
    </source>
</evidence>
<dbReference type="InParanoid" id="A0A0D2ALD2"/>
<dbReference type="InterPro" id="IPR026891">
    <property type="entry name" value="Fn3-like"/>
</dbReference>
<comment type="pathway">
    <text evidence="2">Glycan metabolism; cellulose degradation.</text>
</comment>
<evidence type="ECO:0000256" key="3">
    <source>
        <dbReference type="ARBA" id="ARBA00005336"/>
    </source>
</evidence>
<dbReference type="OrthoDB" id="47059at2759"/>
<comment type="catalytic activity">
    <reaction evidence="1">
        <text>Hydrolysis of terminal, non-reducing beta-D-glucosyl residues with release of beta-D-glucose.</text>
        <dbReference type="EC" id="3.2.1.21"/>
    </reaction>
</comment>
<keyword evidence="8" id="KW-0326">Glycosidase</keyword>
<dbReference type="InterPro" id="IPR037524">
    <property type="entry name" value="PA14/GLEYA"/>
</dbReference>
<dbReference type="Gene3D" id="2.60.40.10">
    <property type="entry name" value="Immunoglobulins"/>
    <property type="match status" value="1"/>
</dbReference>
<dbReference type="AlphaFoldDB" id="A0A0D2ALD2"/>
<dbReference type="InterPro" id="IPR013783">
    <property type="entry name" value="Ig-like_fold"/>
</dbReference>
<dbReference type="Proteomes" id="UP000053259">
    <property type="component" value="Unassembled WGS sequence"/>
</dbReference>
<dbReference type="SMART" id="SM00758">
    <property type="entry name" value="PA14"/>
    <property type="match status" value="1"/>
</dbReference>
<dbReference type="FunFam" id="2.60.120.260:FF:000114">
    <property type="entry name" value="Glycoside hydrolase family 3 protein"/>
    <property type="match status" value="1"/>
</dbReference>
<dbReference type="InterPro" id="IPR011658">
    <property type="entry name" value="PA14_dom"/>
</dbReference>
<dbReference type="Pfam" id="PF01915">
    <property type="entry name" value="Glyco_hydro_3_C"/>
    <property type="match status" value="1"/>
</dbReference>
<evidence type="ECO:0000256" key="1">
    <source>
        <dbReference type="ARBA" id="ARBA00000448"/>
    </source>
</evidence>
<dbReference type="Gene3D" id="3.40.50.1700">
    <property type="entry name" value="Glycoside hydrolase family 3 C-terminal domain"/>
    <property type="match status" value="1"/>
</dbReference>
<dbReference type="GO" id="GO:0009251">
    <property type="term" value="P:glucan catabolic process"/>
    <property type="evidence" value="ECO:0007669"/>
    <property type="project" value="TreeGrafter"/>
</dbReference>
<evidence type="ECO:0000256" key="2">
    <source>
        <dbReference type="ARBA" id="ARBA00004987"/>
    </source>
</evidence>
<keyword evidence="12" id="KW-1185">Reference proteome</keyword>
<keyword evidence="6" id="KW-0325">Glycoprotein</keyword>
<sequence>MDILPNAEPRETRDDINQLARRLSLREQVLLLSGSDFWRTAEIPHHGIPSIKMTDGPSGARGEYFDNGTPAALFTCGISLAATWNTELIQNIGVHLGKETRARGANVLLAPTVNIHRSPLGGRNFESFSEDPFLTGKIAAAYIRGVQSEGVAATIKHFVANEQETHRMTINSVVDERTLREIYLKPFEIAIRESRPWALMSSYNLINGIHADVNEFTLKTILRGEWGFDGAVISDWTALTEATGVESVRAGCDIEMPGPAKWRGERLIQAVQSGHVSLEDVQNAVKRVLRLIQRTKGLENFHYPGELPDDNKALSRAIKKAAVEGIVLLKNDENILPIANARKIAVIGPNAERCVAGGGGSAKVNPYYLTSPLDGIIAATDAQVLHAKGCDTAKWLPLASGYCRASSGKTGVVIEYYKGDEFQNDPVSVQYKASTDLYLWDSAPKQVLPDYSFRVRTSLLPKTTGTHTLSFSSVGPGRLLLNGELFIDNWEWTEEGEAMFGNSMEVRRSIYLKADVPVELLVESTSASRPRSKIDTVGTHGYGGCRIGYQEEQKTDLVAEAVKLASEADIAILVVGLDNEWESEGYDRKDMELPRDGSQDRLIEAVLSSNPRTVVVNQSGSPVAMPWADKVPAIVQAWYQGQEAGNALADVLFGKCNPSGKLPTTFPKRLEDNPSYGNWPGQNLSVVYEEGIFVGYRHYEQHNKAPLFPFGHGLSYTKFLYSKPQLSSTVLIQECPITVTVPITNVGKLAGHEVVQAYIRARQSAVPRPKKELRAFAKVLVQPGQTHVVDLKVDKYSVGYYNVNLGSWVAEQGDFEILIGASSSDIRCSATFQVQNSFTWLF</sequence>
<dbReference type="EC" id="3.2.1.21" evidence="4"/>
<dbReference type="EMBL" id="KN847532">
    <property type="protein sequence ID" value="KIW07563.1"/>
    <property type="molecule type" value="Genomic_DNA"/>
</dbReference>
<dbReference type="SMART" id="SM01217">
    <property type="entry name" value="Fn3_like"/>
    <property type="match status" value="1"/>
</dbReference>
<dbReference type="FunFam" id="2.60.40.10:FF:000495">
    <property type="entry name" value="Periplasmic beta-glucosidase"/>
    <property type="match status" value="1"/>
</dbReference>
<evidence type="ECO:0000256" key="9">
    <source>
        <dbReference type="ARBA" id="ARBA00023326"/>
    </source>
</evidence>
<evidence type="ECO:0000259" key="10">
    <source>
        <dbReference type="PROSITE" id="PS51820"/>
    </source>
</evidence>
<evidence type="ECO:0000256" key="8">
    <source>
        <dbReference type="ARBA" id="ARBA00023295"/>
    </source>
</evidence>
<name>A0A0D2ALD2_9PEZI</name>
<evidence type="ECO:0000313" key="11">
    <source>
        <dbReference type="EMBL" id="KIW07563.1"/>
    </source>
</evidence>
<keyword evidence="9" id="KW-0624">Polysaccharide degradation</keyword>
<reference evidence="11 12" key="1">
    <citation type="submission" date="2015-01" db="EMBL/GenBank/DDBJ databases">
        <title>The Genome Sequence of Ochroconis gallopava CBS43764.</title>
        <authorList>
            <consortium name="The Broad Institute Genomics Platform"/>
            <person name="Cuomo C."/>
            <person name="de Hoog S."/>
            <person name="Gorbushina A."/>
            <person name="Stielow B."/>
            <person name="Teixiera M."/>
            <person name="Abouelleil A."/>
            <person name="Chapman S.B."/>
            <person name="Priest M."/>
            <person name="Young S.K."/>
            <person name="Wortman J."/>
            <person name="Nusbaum C."/>
            <person name="Birren B."/>
        </authorList>
    </citation>
    <scope>NUCLEOTIDE SEQUENCE [LARGE SCALE GENOMIC DNA]</scope>
    <source>
        <strain evidence="11 12">CBS 43764</strain>
    </source>
</reference>
<dbReference type="Gene3D" id="3.20.20.300">
    <property type="entry name" value="Glycoside hydrolase, family 3, N-terminal domain"/>
    <property type="match status" value="1"/>
</dbReference>
<dbReference type="Pfam" id="PF07691">
    <property type="entry name" value="PA14"/>
    <property type="match status" value="1"/>
</dbReference>
<dbReference type="PANTHER" id="PTHR42715">
    <property type="entry name" value="BETA-GLUCOSIDASE"/>
    <property type="match status" value="1"/>
</dbReference>
<evidence type="ECO:0000256" key="7">
    <source>
        <dbReference type="ARBA" id="ARBA00023277"/>
    </source>
</evidence>
<evidence type="ECO:0000313" key="12">
    <source>
        <dbReference type="Proteomes" id="UP000053259"/>
    </source>
</evidence>
<dbReference type="InterPro" id="IPR001764">
    <property type="entry name" value="Glyco_hydro_3_N"/>
</dbReference>
<dbReference type="STRING" id="253628.A0A0D2ALD2"/>
<dbReference type="VEuPathDB" id="FungiDB:PV09_01519"/>
<feature type="domain" description="PA14" evidence="10">
    <location>
        <begin position="407"/>
        <end position="566"/>
    </location>
</feature>
<gene>
    <name evidence="11" type="ORF">PV09_01519</name>
</gene>
<dbReference type="Gene3D" id="2.60.120.260">
    <property type="entry name" value="Galactose-binding domain-like"/>
    <property type="match status" value="1"/>
</dbReference>
<dbReference type="SUPFAM" id="SSF52279">
    <property type="entry name" value="Beta-D-glucan exohydrolase, C-terminal domain"/>
    <property type="match status" value="1"/>
</dbReference>
<dbReference type="InterPro" id="IPR017853">
    <property type="entry name" value="GH"/>
</dbReference>
<protein>
    <recommendedName>
        <fullName evidence="4">beta-glucosidase</fullName>
        <ecNumber evidence="4">3.2.1.21</ecNumber>
    </recommendedName>
</protein>
<dbReference type="InterPro" id="IPR002772">
    <property type="entry name" value="Glyco_hydro_3_C"/>
</dbReference>
<dbReference type="Pfam" id="PF14310">
    <property type="entry name" value="Fn3-like"/>
    <property type="match status" value="1"/>
</dbReference>
<dbReference type="InterPro" id="IPR036962">
    <property type="entry name" value="Glyco_hydro_3_N_sf"/>
</dbReference>
<dbReference type="SUPFAM" id="SSF51445">
    <property type="entry name" value="(Trans)glycosidases"/>
    <property type="match status" value="1"/>
</dbReference>
<dbReference type="SUPFAM" id="SSF56988">
    <property type="entry name" value="Anthrax protective antigen"/>
    <property type="match status" value="1"/>
</dbReference>
<dbReference type="GeneID" id="27309492"/>
<dbReference type="Pfam" id="PF00933">
    <property type="entry name" value="Glyco_hydro_3"/>
    <property type="match status" value="1"/>
</dbReference>
<dbReference type="PANTHER" id="PTHR42715:SF3">
    <property type="entry name" value="BETA-GLUCOSIDASE B-RELATED"/>
    <property type="match status" value="1"/>
</dbReference>
<dbReference type="GO" id="GO:0008422">
    <property type="term" value="F:beta-glucosidase activity"/>
    <property type="evidence" value="ECO:0007669"/>
    <property type="project" value="UniProtKB-EC"/>
</dbReference>
<keyword evidence="7" id="KW-0119">Carbohydrate metabolism</keyword>
<dbReference type="HOGENOM" id="CLU_004542_4_0_1"/>
<keyword evidence="5" id="KW-0378">Hydrolase</keyword>
<dbReference type="InterPro" id="IPR050288">
    <property type="entry name" value="Cellulose_deg_GH3"/>
</dbReference>
<accession>A0A0D2ALD2</accession>
<organism evidence="11 12">
    <name type="scientific">Verruconis gallopava</name>
    <dbReference type="NCBI Taxonomy" id="253628"/>
    <lineage>
        <taxon>Eukaryota</taxon>
        <taxon>Fungi</taxon>
        <taxon>Dikarya</taxon>
        <taxon>Ascomycota</taxon>
        <taxon>Pezizomycotina</taxon>
        <taxon>Dothideomycetes</taxon>
        <taxon>Pleosporomycetidae</taxon>
        <taxon>Venturiales</taxon>
        <taxon>Sympoventuriaceae</taxon>
        <taxon>Verruconis</taxon>
    </lineage>
</organism>
<dbReference type="InterPro" id="IPR036881">
    <property type="entry name" value="Glyco_hydro_3_C_sf"/>
</dbReference>
<dbReference type="RefSeq" id="XP_016217432.1">
    <property type="nucleotide sequence ID" value="XM_016354420.1"/>
</dbReference>